<organism evidence="2 3">
    <name type="scientific">Pseudomonas fontis</name>
    <dbReference type="NCBI Taxonomy" id="2942633"/>
    <lineage>
        <taxon>Bacteria</taxon>
        <taxon>Pseudomonadati</taxon>
        <taxon>Pseudomonadota</taxon>
        <taxon>Gammaproteobacteria</taxon>
        <taxon>Pseudomonadales</taxon>
        <taxon>Pseudomonadaceae</taxon>
        <taxon>Pseudomonas</taxon>
    </lineage>
</organism>
<name>A0ABT5NYF2_9PSED</name>
<comment type="caution">
    <text evidence="2">The sequence shown here is derived from an EMBL/GenBank/DDBJ whole genome shotgun (WGS) entry which is preliminary data.</text>
</comment>
<sequence length="568" mass="64056">MSDLLFFPMSMPDEMLHSRITRYHFLSGNRTEAETFRDLFGSSPFGVGMLPKQINHLAARLPGDMESNLYELISSNTIFPAYRPFLGLSEGTDQEAGGLQAHEVARVPRRESTIHGKARICLSCVQQDLLEVGYSYWHRSHHLPGVIACWRHGETLIHACPKCSLPFYRKLKFLPNLSEECLCGWSPLSATVGSKCSDIEVKFATFAHEILQRNIPPVCSKVLCSSFIRKCKTLGFNHGGLVSTAKLIASIRDKYSDEILSKMDRAFEQGKLDTWIRFRVYKGQIDMPLARHLIIALHLFGSAEKFEISLSSEAIILGAAKPVSPAINKSKGGEPSRKDQYRQKIETLLALKSDVEMEHLWTNAYKATRWLKENDGKWLVAKLSSAKREPVSIGESCDPRDQLYADTIQAALEKMYNVTKHQQRVNLSNMLKTLPVRVALAPAIRKQKFPLMSEVIERSLESVWHFRLRRLIWGMVEAIKLNLPLNTNSMNWASANPLRVIIAISSFFEWDLEFFAKNGIDPEALLKSTGVSHKWEGPPGYHGPLGGHAYKRKKPTVELLGRAAIDGE</sequence>
<dbReference type="Proteomes" id="UP001148203">
    <property type="component" value="Unassembled WGS sequence"/>
</dbReference>
<evidence type="ECO:0000313" key="3">
    <source>
        <dbReference type="Proteomes" id="UP001148203"/>
    </source>
</evidence>
<reference evidence="2 3" key="1">
    <citation type="submission" date="2022-05" db="EMBL/GenBank/DDBJ databases">
        <title>Novel Pseudomonas spp. Isolated from a Rainbow Trout Aquaculture Facility.</title>
        <authorList>
            <person name="Testerman T."/>
            <person name="Graf J."/>
        </authorList>
    </citation>
    <scope>NUCLEOTIDE SEQUENCE [LARGE SCALE GENOMIC DNA]</scope>
    <source>
        <strain evidence="2 3">ID681</strain>
    </source>
</reference>
<evidence type="ECO:0000313" key="2">
    <source>
        <dbReference type="EMBL" id="MDD0993108.1"/>
    </source>
</evidence>
<proteinExistence type="predicted"/>
<feature type="domain" description="TniQ" evidence="1">
    <location>
        <begin position="6"/>
        <end position="155"/>
    </location>
</feature>
<keyword evidence="3" id="KW-1185">Reference proteome</keyword>
<dbReference type="InterPro" id="IPR009492">
    <property type="entry name" value="TniQ"/>
</dbReference>
<dbReference type="RefSeq" id="WP_273912886.1">
    <property type="nucleotide sequence ID" value="NZ_JAMDGX010000072.1"/>
</dbReference>
<accession>A0ABT5NYF2</accession>
<dbReference type="EMBL" id="JAMDGY010000078">
    <property type="protein sequence ID" value="MDD0993108.1"/>
    <property type="molecule type" value="Genomic_DNA"/>
</dbReference>
<gene>
    <name evidence="2" type="ORF">M5G11_21495</name>
</gene>
<evidence type="ECO:0000259" key="1">
    <source>
        <dbReference type="Pfam" id="PF06527"/>
    </source>
</evidence>
<protein>
    <submittedName>
        <fullName evidence="2">TniQ family protein</fullName>
    </submittedName>
</protein>
<dbReference type="Pfam" id="PF06527">
    <property type="entry name" value="TniQ"/>
    <property type="match status" value="1"/>
</dbReference>